<sequence length="82" mass="8880">MSSLGPICVNCRSDATALAVRVLSAVDVSLGGGHWCGIDLRQGGSSGSSKSPYVVEPATVWRDWPLYDTTRPRDVYDHSGWR</sequence>
<comment type="caution">
    <text evidence="1">The sequence shown here is derived from an EMBL/GenBank/DDBJ whole genome shotgun (WGS) entry which is preliminary data.</text>
</comment>
<keyword evidence="2" id="KW-1185">Reference proteome</keyword>
<dbReference type="Proteomes" id="UP000324222">
    <property type="component" value="Unassembled WGS sequence"/>
</dbReference>
<evidence type="ECO:0000313" key="2">
    <source>
        <dbReference type="Proteomes" id="UP000324222"/>
    </source>
</evidence>
<gene>
    <name evidence="1" type="ORF">E2C01_046455</name>
</gene>
<reference evidence="1 2" key="1">
    <citation type="submission" date="2019-05" db="EMBL/GenBank/DDBJ databases">
        <title>Another draft genome of Portunus trituberculatus and its Hox gene families provides insights of decapod evolution.</title>
        <authorList>
            <person name="Jeong J.-H."/>
            <person name="Song I."/>
            <person name="Kim S."/>
            <person name="Choi T."/>
            <person name="Kim D."/>
            <person name="Ryu S."/>
            <person name="Kim W."/>
        </authorList>
    </citation>
    <scope>NUCLEOTIDE SEQUENCE [LARGE SCALE GENOMIC DNA]</scope>
    <source>
        <tissue evidence="1">Muscle</tissue>
    </source>
</reference>
<dbReference type="AlphaFoldDB" id="A0A5B7G7T0"/>
<organism evidence="1 2">
    <name type="scientific">Portunus trituberculatus</name>
    <name type="common">Swimming crab</name>
    <name type="synonym">Neptunus trituberculatus</name>
    <dbReference type="NCBI Taxonomy" id="210409"/>
    <lineage>
        <taxon>Eukaryota</taxon>
        <taxon>Metazoa</taxon>
        <taxon>Ecdysozoa</taxon>
        <taxon>Arthropoda</taxon>
        <taxon>Crustacea</taxon>
        <taxon>Multicrustacea</taxon>
        <taxon>Malacostraca</taxon>
        <taxon>Eumalacostraca</taxon>
        <taxon>Eucarida</taxon>
        <taxon>Decapoda</taxon>
        <taxon>Pleocyemata</taxon>
        <taxon>Brachyura</taxon>
        <taxon>Eubrachyura</taxon>
        <taxon>Portunoidea</taxon>
        <taxon>Portunidae</taxon>
        <taxon>Portuninae</taxon>
        <taxon>Portunus</taxon>
    </lineage>
</organism>
<evidence type="ECO:0000313" key="1">
    <source>
        <dbReference type="EMBL" id="MPC52584.1"/>
    </source>
</evidence>
<dbReference type="EMBL" id="VSRR010010994">
    <property type="protein sequence ID" value="MPC52584.1"/>
    <property type="molecule type" value="Genomic_DNA"/>
</dbReference>
<name>A0A5B7G7T0_PORTR</name>
<proteinExistence type="predicted"/>
<protein>
    <submittedName>
        <fullName evidence="1">Uncharacterized protein</fullName>
    </submittedName>
</protein>
<accession>A0A5B7G7T0</accession>